<name>A0A8D8WFH0_9HEMI</name>
<dbReference type="EMBL" id="HBUF01184333">
    <property type="protein sequence ID" value="CAG6656213.1"/>
    <property type="molecule type" value="Transcribed_RNA"/>
</dbReference>
<keyword evidence="1" id="KW-1133">Transmembrane helix</keyword>
<accession>A0A8D8WFH0</accession>
<keyword evidence="1" id="KW-0472">Membrane</keyword>
<dbReference type="EMBL" id="HBUF01184338">
    <property type="protein sequence ID" value="CAG6656228.1"/>
    <property type="molecule type" value="Transcribed_RNA"/>
</dbReference>
<feature type="transmembrane region" description="Helical" evidence="1">
    <location>
        <begin position="96"/>
        <end position="114"/>
    </location>
</feature>
<keyword evidence="1" id="KW-0812">Transmembrane</keyword>
<dbReference type="EMBL" id="HBUF01184335">
    <property type="protein sequence ID" value="CAG6656219.1"/>
    <property type="molecule type" value="Transcribed_RNA"/>
</dbReference>
<dbReference type="EMBL" id="HBUF01184331">
    <property type="protein sequence ID" value="CAG6656208.1"/>
    <property type="molecule type" value="Transcribed_RNA"/>
</dbReference>
<feature type="transmembrane region" description="Helical" evidence="1">
    <location>
        <begin position="40"/>
        <end position="59"/>
    </location>
</feature>
<dbReference type="AlphaFoldDB" id="A0A8D8WFH0"/>
<feature type="transmembrane region" description="Helical" evidence="1">
    <location>
        <begin position="71"/>
        <end position="90"/>
    </location>
</feature>
<dbReference type="EMBL" id="HBUF01184332">
    <property type="protein sequence ID" value="CAG6656211.1"/>
    <property type="molecule type" value="Transcribed_RNA"/>
</dbReference>
<reference evidence="2" key="1">
    <citation type="submission" date="2021-05" db="EMBL/GenBank/DDBJ databases">
        <authorList>
            <person name="Alioto T."/>
            <person name="Alioto T."/>
            <person name="Gomez Garrido J."/>
        </authorList>
    </citation>
    <scope>NUCLEOTIDE SEQUENCE</scope>
</reference>
<evidence type="ECO:0000313" key="2">
    <source>
        <dbReference type="EMBL" id="CAG6656225.1"/>
    </source>
</evidence>
<protein>
    <submittedName>
        <fullName evidence="2">Uncharacterized protein</fullName>
    </submittedName>
</protein>
<sequence>MMFSHCCLSLAIVCHFPPMFFTMSSYHLVFFLPGVRLFDLGIHSVSFFAHLWLSILMTCPAHLHFVRLTSLLRSSIFIMFLILWLLTLSYLRMLSILLNILYCVTSSFFDIFLVRAQV</sequence>
<organism evidence="2">
    <name type="scientific">Cacopsylla melanoneura</name>
    <dbReference type="NCBI Taxonomy" id="428564"/>
    <lineage>
        <taxon>Eukaryota</taxon>
        <taxon>Metazoa</taxon>
        <taxon>Ecdysozoa</taxon>
        <taxon>Arthropoda</taxon>
        <taxon>Hexapoda</taxon>
        <taxon>Insecta</taxon>
        <taxon>Pterygota</taxon>
        <taxon>Neoptera</taxon>
        <taxon>Paraneoptera</taxon>
        <taxon>Hemiptera</taxon>
        <taxon>Sternorrhyncha</taxon>
        <taxon>Psylloidea</taxon>
        <taxon>Psyllidae</taxon>
        <taxon>Psyllinae</taxon>
        <taxon>Cacopsylla</taxon>
    </lineage>
</organism>
<dbReference type="EMBL" id="HBUF01184336">
    <property type="protein sequence ID" value="CAG6656222.1"/>
    <property type="molecule type" value="Transcribed_RNA"/>
</dbReference>
<proteinExistence type="predicted"/>
<dbReference type="EMBL" id="HBUF01184339">
    <property type="protein sequence ID" value="CAG6656231.1"/>
    <property type="molecule type" value="Transcribed_RNA"/>
</dbReference>
<evidence type="ECO:0000256" key="1">
    <source>
        <dbReference type="SAM" id="Phobius"/>
    </source>
</evidence>
<dbReference type="EMBL" id="HBUF01184337">
    <property type="protein sequence ID" value="CAG6656225.1"/>
    <property type="molecule type" value="Transcribed_RNA"/>
</dbReference>
<dbReference type="EMBL" id="HBUF01184334">
    <property type="protein sequence ID" value="CAG6656216.1"/>
    <property type="molecule type" value="Transcribed_RNA"/>
</dbReference>